<reference evidence="1 2" key="1">
    <citation type="submission" date="2017-08" db="EMBL/GenBank/DDBJ databases">
        <title>Reclassification of Bisgaard taxon 37 and 44.</title>
        <authorList>
            <person name="Christensen H."/>
        </authorList>
    </citation>
    <scope>NUCLEOTIDE SEQUENCE [LARGE SCALE GENOMIC DNA]</scope>
    <source>
        <strain evidence="1 2">EEAB3T1</strain>
    </source>
</reference>
<dbReference type="InterPro" id="IPR010927">
    <property type="entry name" value="T4SS_TraH"/>
</dbReference>
<evidence type="ECO:0000313" key="1">
    <source>
        <dbReference type="EMBL" id="RIY33765.1"/>
    </source>
</evidence>
<dbReference type="Proteomes" id="UP000265964">
    <property type="component" value="Unassembled WGS sequence"/>
</dbReference>
<evidence type="ECO:0000313" key="2">
    <source>
        <dbReference type="Proteomes" id="UP000265964"/>
    </source>
</evidence>
<dbReference type="AlphaFoldDB" id="A0A3A1Y7Z7"/>
<accession>A0A3A1Y7Z7</accession>
<dbReference type="EMBL" id="NRJF01000186">
    <property type="protein sequence ID" value="RIY33765.1"/>
    <property type="molecule type" value="Genomic_DNA"/>
</dbReference>
<dbReference type="Pfam" id="PF06122">
    <property type="entry name" value="TraH"/>
    <property type="match status" value="1"/>
</dbReference>
<organism evidence="1 2">
    <name type="scientific">Psittacicella gerlachiana</name>
    <dbReference type="NCBI Taxonomy" id="2028574"/>
    <lineage>
        <taxon>Bacteria</taxon>
        <taxon>Pseudomonadati</taxon>
        <taxon>Pseudomonadota</taxon>
        <taxon>Gammaproteobacteria</taxon>
        <taxon>Pasteurellales</taxon>
        <taxon>Psittacicellaceae</taxon>
        <taxon>Psittacicella</taxon>
    </lineage>
</organism>
<name>A0A3A1Y7Z7_9GAMM</name>
<dbReference type="RefSeq" id="WP_119535085.1">
    <property type="nucleotide sequence ID" value="NZ_NRJF01000186.1"/>
</dbReference>
<sequence>MYQQAGKGLLTLLFAYLISLPTLANSVSDSLNRNLNVQNHTTSAARIRALDRNVYYGGSFTLRNQLLAIQLLNFDAPYLNAGCGGIDLYGGSFSFISKEQFNQLMKAVASNAVGYSFSLALTHVCPTCSQVVEALQRKVQMLNQHLGNSCALAQGIVNDSLAAITGATNNKLSLMANLKGFGDAFTSFFTQAPEAKQLVLKSNAKVKQTLYGNVLLEAFRKTYGNEFKDEYIMSMLSLTGTIVVIPKHQGKNSEDQIKVYPGNLTSFTNLIQGGAVSEYTCANRKCEELRIKTTKVETLADRIKTLYLGTTSNDFSSYGQGVIGMYETNQGVLTVQQKRQLLMIGEGINTQIKTLAQQSPGAARDFVNFAANYIAYKYAVQEIEYVFRLAFTALQVMQENPAYNKLLEVLKQSYASYLAAINTYSELANPSSVVEYYNNLQMQLNPNYGKVKPH</sequence>
<proteinExistence type="predicted"/>
<evidence type="ECO:0008006" key="3">
    <source>
        <dbReference type="Google" id="ProtNLM"/>
    </source>
</evidence>
<gene>
    <name evidence="1" type="ORF">CKF59_06205</name>
</gene>
<dbReference type="OrthoDB" id="9797479at2"/>
<comment type="caution">
    <text evidence="1">The sequence shown here is derived from an EMBL/GenBank/DDBJ whole genome shotgun (WGS) entry which is preliminary data.</text>
</comment>
<keyword evidence="2" id="KW-1185">Reference proteome</keyword>
<protein>
    <recommendedName>
        <fullName evidence="3">Conjugal transfer protein TraH</fullName>
    </recommendedName>
</protein>